<dbReference type="InterPro" id="IPR001638">
    <property type="entry name" value="Solute-binding_3/MltF_N"/>
</dbReference>
<dbReference type="SMART" id="SM00062">
    <property type="entry name" value="PBPb"/>
    <property type="match status" value="1"/>
</dbReference>
<dbReference type="RefSeq" id="WP_010941807.1">
    <property type="nucleotide sequence ID" value="NC_002939.5"/>
</dbReference>
<sequence>MQWFAVVMLFFLLCSSAWPTERVAGSPGDTTVVSFAYFPQAVPVAVLGEVIKRDRLLAKALHRLNTEIRFQTLAKGSDALPLLRAGQIDGVMFSDLPTIEACYQSKLHIVGIVKQSYSVVVGRKGTMVSDLRGKRIGNAIGSTSHYALMQALATARLTEHDVTIVPMDVDAMPQALAQGGIDAFAAWEPIPTAALSRYPDRFAILFRQKSNSYFVLAQNLVTTHPDIARELAASLVRAIHWLERDRKNLSRASFWTIRTMREFAGKEPSLTEADIARITRNDLIDIPSVPLLPKGAENPGSILAKQFEFLKLVGRLPVGASWETVQRSFNRDLIQQVLANPKRYPLYRFDYAM</sequence>
<dbReference type="OrthoDB" id="286202at2"/>
<evidence type="ECO:0000259" key="5">
    <source>
        <dbReference type="SMART" id="SM00062"/>
    </source>
</evidence>
<reference evidence="6 7" key="2">
    <citation type="journal article" date="2012" name="BMC Genomics">
        <title>Comparative genomic analysis of Geobacter sulfurreducens KN400, a strain with enhanced capacity for extracellular electron transfer and electricity production.</title>
        <authorList>
            <person name="Butler J.E."/>
            <person name="Young N.D."/>
            <person name="Aklujkar M."/>
            <person name="Lovley D.R."/>
        </authorList>
    </citation>
    <scope>NUCLEOTIDE SEQUENCE [LARGE SCALE GENOMIC DNA]</scope>
    <source>
        <strain evidence="7">ATCC 51573 / DSM 12127 / PCA</strain>
    </source>
</reference>
<comment type="subcellular location">
    <subcellularLocation>
        <location evidence="1">Periplasm</location>
    </subcellularLocation>
</comment>
<dbReference type="CDD" id="cd01008">
    <property type="entry name" value="PBP2_NrtA_SsuA_CpmA_like"/>
    <property type="match status" value="1"/>
</dbReference>
<dbReference type="Gene3D" id="3.40.190.10">
    <property type="entry name" value="Periplasmic binding protein-like II"/>
    <property type="match status" value="1"/>
</dbReference>
<keyword evidence="6" id="KW-0449">Lipoprotein</keyword>
<dbReference type="SUPFAM" id="SSF53850">
    <property type="entry name" value="Periplasmic binding protein-like II"/>
    <property type="match status" value="1"/>
</dbReference>
<dbReference type="AlphaFoldDB" id="Q74E18"/>
<dbReference type="InterPro" id="IPR015168">
    <property type="entry name" value="SsuA/THI5"/>
</dbReference>
<dbReference type="PANTHER" id="PTHR30024:SF47">
    <property type="entry name" value="TAURINE-BINDING PERIPLASMIC PROTEIN"/>
    <property type="match status" value="1"/>
</dbReference>
<reference evidence="6 7" key="1">
    <citation type="journal article" date="2003" name="Science">
        <title>Genome of Geobacter sulfurreducens: metal reduction in subsurface environments.</title>
        <authorList>
            <person name="Methe B.A."/>
            <person name="Nelson K.E."/>
            <person name="Eisen J.A."/>
            <person name="Paulsen I.T."/>
            <person name="Nelson W."/>
            <person name="Heidelberg J.F."/>
            <person name="Wu D."/>
            <person name="Wu M."/>
            <person name="Ward N."/>
            <person name="Beanan M.J."/>
            <person name="Dodson R.J."/>
            <person name="Madupu R."/>
            <person name="Brinkac L.M."/>
            <person name="Daugherty S.C."/>
            <person name="DeBoy R.T."/>
            <person name="Durkin A.S."/>
            <person name="Gwinn M."/>
            <person name="Kolonay J.F."/>
            <person name="Sullivan S.A."/>
            <person name="Haft D.H."/>
            <person name="Selengut J."/>
            <person name="Davidsen T.M."/>
            <person name="Zafar N."/>
            <person name="White O."/>
            <person name="Tran B."/>
            <person name="Romero C."/>
            <person name="Forberger H.A."/>
            <person name="Weidman J."/>
            <person name="Khouri H."/>
            <person name="Feldblyum T.V."/>
            <person name="Utterback T.R."/>
            <person name="Van Aken S.E."/>
            <person name="Lovley D.R."/>
            <person name="Fraser C.M."/>
        </authorList>
    </citation>
    <scope>NUCLEOTIDE SEQUENCE [LARGE SCALE GENOMIC DNA]</scope>
    <source>
        <strain evidence="7">ATCC 51573 / DSM 12127 / PCA</strain>
    </source>
</reference>
<feature type="signal peptide" evidence="4">
    <location>
        <begin position="1"/>
        <end position="19"/>
    </location>
</feature>
<dbReference type="PATRIC" id="fig|243231.5.peg.1142"/>
<dbReference type="Proteomes" id="UP000000577">
    <property type="component" value="Chromosome"/>
</dbReference>
<evidence type="ECO:0000313" key="6">
    <source>
        <dbReference type="EMBL" id="AAR34522.1"/>
    </source>
</evidence>
<gene>
    <name evidence="6" type="ordered locus">GSU1146</name>
</gene>
<evidence type="ECO:0000313" key="7">
    <source>
        <dbReference type="Proteomes" id="UP000000577"/>
    </source>
</evidence>
<dbReference type="eggNOG" id="COG0715">
    <property type="taxonomic scope" value="Bacteria"/>
</dbReference>
<dbReference type="Pfam" id="PF09084">
    <property type="entry name" value="NMT1"/>
    <property type="match status" value="1"/>
</dbReference>
<dbReference type="FunCoup" id="Q74E18">
    <property type="interactions" value="83"/>
</dbReference>
<dbReference type="KEGG" id="gsu:GSU1146"/>
<dbReference type="EMBL" id="AE017180">
    <property type="protein sequence ID" value="AAR34522.1"/>
    <property type="molecule type" value="Genomic_DNA"/>
</dbReference>
<dbReference type="SMR" id="Q74E18"/>
<evidence type="ECO:0000256" key="3">
    <source>
        <dbReference type="ARBA" id="ARBA00022729"/>
    </source>
</evidence>
<proteinExistence type="inferred from homology"/>
<accession>Q74E18</accession>
<feature type="chain" id="PRO_5004286362" evidence="4">
    <location>
        <begin position="20"/>
        <end position="353"/>
    </location>
</feature>
<evidence type="ECO:0000256" key="1">
    <source>
        <dbReference type="ARBA" id="ARBA00004418"/>
    </source>
</evidence>
<protein>
    <submittedName>
        <fullName evidence="6">Lipoprotein, putative</fullName>
    </submittedName>
</protein>
<dbReference type="InParanoid" id="Q74E18"/>
<comment type="similarity">
    <text evidence="2">Belongs to the bacterial solute-binding protein SsuA/TauA family.</text>
</comment>
<name>Q74E18_GEOSL</name>
<dbReference type="PANTHER" id="PTHR30024">
    <property type="entry name" value="ALIPHATIC SULFONATES-BINDING PROTEIN-RELATED"/>
    <property type="match status" value="1"/>
</dbReference>
<dbReference type="GO" id="GO:0009970">
    <property type="term" value="P:cellular response to sulfate starvation"/>
    <property type="evidence" value="ECO:0000318"/>
    <property type="project" value="GO_Central"/>
</dbReference>
<keyword evidence="7" id="KW-1185">Reference proteome</keyword>
<feature type="domain" description="Solute-binding protein family 3/N-terminal" evidence="5">
    <location>
        <begin position="41"/>
        <end position="252"/>
    </location>
</feature>
<dbReference type="HOGENOM" id="CLU_803537_0_0_7"/>
<dbReference type="GO" id="GO:0042597">
    <property type="term" value="C:periplasmic space"/>
    <property type="evidence" value="ECO:0007669"/>
    <property type="project" value="UniProtKB-SubCell"/>
</dbReference>
<evidence type="ECO:0000256" key="4">
    <source>
        <dbReference type="SAM" id="SignalP"/>
    </source>
</evidence>
<dbReference type="EnsemblBacteria" id="AAR34522">
    <property type="protein sequence ID" value="AAR34522"/>
    <property type="gene ID" value="GSU1146"/>
</dbReference>
<organism evidence="6 7">
    <name type="scientific">Geobacter sulfurreducens (strain ATCC 51573 / DSM 12127 / PCA)</name>
    <dbReference type="NCBI Taxonomy" id="243231"/>
    <lineage>
        <taxon>Bacteria</taxon>
        <taxon>Pseudomonadati</taxon>
        <taxon>Thermodesulfobacteriota</taxon>
        <taxon>Desulfuromonadia</taxon>
        <taxon>Geobacterales</taxon>
        <taxon>Geobacteraceae</taxon>
        <taxon>Geobacter</taxon>
    </lineage>
</organism>
<keyword evidence="3 4" id="KW-0732">Signal</keyword>
<dbReference type="STRING" id="243231.GSU1146"/>
<evidence type="ECO:0000256" key="2">
    <source>
        <dbReference type="ARBA" id="ARBA00010742"/>
    </source>
</evidence>